<keyword evidence="1 4" id="KW-0808">Transferase</keyword>
<evidence type="ECO:0000313" key="4">
    <source>
        <dbReference type="EMBL" id="MBM7506802.1"/>
    </source>
</evidence>
<keyword evidence="2 4" id="KW-0418">Kinase</keyword>
<organism evidence="4 5">
    <name type="scientific">Nocardioides salarius</name>
    <dbReference type="NCBI Taxonomy" id="374513"/>
    <lineage>
        <taxon>Bacteria</taxon>
        <taxon>Bacillati</taxon>
        <taxon>Actinomycetota</taxon>
        <taxon>Actinomycetes</taxon>
        <taxon>Propionibacteriales</taxon>
        <taxon>Nocardioidaceae</taxon>
        <taxon>Nocardioides</taxon>
    </lineage>
</organism>
<feature type="domain" description="Carbohydrate kinase PfkB" evidence="3">
    <location>
        <begin position="52"/>
        <end position="318"/>
    </location>
</feature>
<dbReference type="EC" id="2.7.1.20" evidence="4"/>
<dbReference type="InterPro" id="IPR029056">
    <property type="entry name" value="Ribokinase-like"/>
</dbReference>
<keyword evidence="5" id="KW-1185">Reference proteome</keyword>
<dbReference type="InterPro" id="IPR011611">
    <property type="entry name" value="PfkB_dom"/>
</dbReference>
<dbReference type="Proteomes" id="UP000732378">
    <property type="component" value="Unassembled WGS sequence"/>
</dbReference>
<dbReference type="GO" id="GO:0004001">
    <property type="term" value="F:adenosine kinase activity"/>
    <property type="evidence" value="ECO:0007669"/>
    <property type="project" value="UniProtKB-EC"/>
</dbReference>
<protein>
    <submittedName>
        <fullName evidence="4">Adenosine kinase</fullName>
        <ecNumber evidence="4">2.7.1.20</ecNumber>
    </submittedName>
</protein>
<reference evidence="4 5" key="1">
    <citation type="submission" date="2021-01" db="EMBL/GenBank/DDBJ databases">
        <title>Sequencing the genomes of 1000 actinobacteria strains.</title>
        <authorList>
            <person name="Klenk H.-P."/>
        </authorList>
    </citation>
    <scope>NUCLEOTIDE SEQUENCE [LARGE SCALE GENOMIC DNA]</scope>
    <source>
        <strain evidence="4 5">DSM 18239</strain>
    </source>
</reference>
<evidence type="ECO:0000256" key="1">
    <source>
        <dbReference type="ARBA" id="ARBA00022679"/>
    </source>
</evidence>
<dbReference type="SUPFAM" id="SSF53613">
    <property type="entry name" value="Ribokinase-like"/>
    <property type="match status" value="1"/>
</dbReference>
<dbReference type="Gene3D" id="3.40.1190.20">
    <property type="match status" value="1"/>
</dbReference>
<gene>
    <name evidence="4" type="ORF">JOE61_000616</name>
</gene>
<proteinExistence type="predicted"/>
<dbReference type="CDD" id="cd01942">
    <property type="entry name" value="ribokinase_group_A"/>
    <property type="match status" value="1"/>
</dbReference>
<sequence length="353" mass="37645">MPDTSSTPLTDPPADPQAVVPTGGPLLVAGSIATDHLMSFAGKFEDSLVVEQLHKLSVSFLVDDLEIRRGGVAPNMCFGMARLGLRPVLVGSAGEDFADYRSWLERHGVDCDHVRISESLHTARFVCTTDTTMAQFASFYPGAMKEARLIELAPIVARVGAPSFVLIGADDPDGMLRHTDECRQRGYPFIADPSQQLAFGEGDLIRPLVEGAAILFSNEYESHLIQQKTGWSADEVLARVGVQVTTLGADGVRVLRAGEDDIVVPAAKNVTAVEPTGVGDAFRAGYLAATAWGLDLTRSAQVGCVLAAYVVETVGTQEYSFTAEQFLARLEESYGAEAAADVAPHLAAAHQAR</sequence>
<dbReference type="EMBL" id="JAFBBZ010000001">
    <property type="protein sequence ID" value="MBM7506802.1"/>
    <property type="molecule type" value="Genomic_DNA"/>
</dbReference>
<dbReference type="Pfam" id="PF00294">
    <property type="entry name" value="PfkB"/>
    <property type="match status" value="1"/>
</dbReference>
<accession>A0ABS2M6J6</accession>
<dbReference type="PANTHER" id="PTHR10584">
    <property type="entry name" value="SUGAR KINASE"/>
    <property type="match status" value="1"/>
</dbReference>
<evidence type="ECO:0000313" key="5">
    <source>
        <dbReference type="Proteomes" id="UP000732378"/>
    </source>
</evidence>
<evidence type="ECO:0000256" key="2">
    <source>
        <dbReference type="ARBA" id="ARBA00022777"/>
    </source>
</evidence>
<evidence type="ECO:0000259" key="3">
    <source>
        <dbReference type="Pfam" id="PF00294"/>
    </source>
</evidence>
<name>A0ABS2M6J6_9ACTN</name>
<comment type="caution">
    <text evidence="4">The sequence shown here is derived from an EMBL/GenBank/DDBJ whole genome shotgun (WGS) entry which is preliminary data.</text>
</comment>
<dbReference type="PANTHER" id="PTHR10584:SF166">
    <property type="entry name" value="RIBOKINASE"/>
    <property type="match status" value="1"/>
</dbReference>